<keyword evidence="3" id="KW-1133">Transmembrane helix</keyword>
<evidence type="ECO:0000256" key="3">
    <source>
        <dbReference type="ARBA" id="ARBA00022989"/>
    </source>
</evidence>
<dbReference type="InterPro" id="IPR029020">
    <property type="entry name" value="Ammonium/urea_transptr"/>
</dbReference>
<evidence type="ECO:0000313" key="6">
    <source>
        <dbReference type="RefSeq" id="XP_010264987.1"/>
    </source>
</evidence>
<evidence type="ECO:0000313" key="5">
    <source>
        <dbReference type="Proteomes" id="UP000189703"/>
    </source>
</evidence>
<evidence type="ECO:0000256" key="4">
    <source>
        <dbReference type="ARBA" id="ARBA00023136"/>
    </source>
</evidence>
<protein>
    <submittedName>
        <fullName evidence="6">Ammonium transporter 1 member 4-like</fullName>
    </submittedName>
</protein>
<dbReference type="GO" id="GO:0016020">
    <property type="term" value="C:membrane"/>
    <property type="evidence" value="ECO:0007669"/>
    <property type="project" value="UniProtKB-SubCell"/>
</dbReference>
<evidence type="ECO:0000256" key="2">
    <source>
        <dbReference type="ARBA" id="ARBA00022692"/>
    </source>
</evidence>
<accession>A0A1U8AGW4</accession>
<name>A0A1U8AGW4_NELNU</name>
<dbReference type="PANTHER" id="PTHR11730:SF121">
    <property type="entry name" value="AMMONIUM TRANSPORTER 1 MEMBER 1"/>
    <property type="match status" value="1"/>
</dbReference>
<dbReference type="OMA" id="VHAKSTM"/>
<keyword evidence="5" id="KW-1185">Reference proteome</keyword>
<proteinExistence type="predicted"/>
<evidence type="ECO:0000256" key="1">
    <source>
        <dbReference type="ARBA" id="ARBA00004141"/>
    </source>
</evidence>
<dbReference type="Pfam" id="PF00909">
    <property type="entry name" value="Ammonium_transp"/>
    <property type="match status" value="1"/>
</dbReference>
<dbReference type="RefSeq" id="XP_010264987.1">
    <property type="nucleotide sequence ID" value="XM_010266685.1"/>
</dbReference>
<gene>
    <name evidence="6" type="primary">LOC104602836</name>
</gene>
<dbReference type="GeneID" id="104602836"/>
<dbReference type="GO" id="GO:0008519">
    <property type="term" value="F:ammonium channel activity"/>
    <property type="evidence" value="ECO:0007669"/>
    <property type="project" value="InterPro"/>
</dbReference>
<keyword evidence="2" id="KW-0812">Transmembrane</keyword>
<dbReference type="OrthoDB" id="534912at2759"/>
<sequence length="151" mass="16976">MVSLTYVASNLVPLLNGTANAIVVADYIYNQFSAVQNSFTDAAHAIDNSYQLFWTYLVFVMQLGFAMLYAGSVHAKSTMNIMLTNVLNAAVGDLFYYLFGFAFAFGSPSNRFIGRHFFGMKVFLSELFDYSNFLYKWAFVVTATGMKIYTI</sequence>
<organism evidence="5 6">
    <name type="scientific">Nelumbo nucifera</name>
    <name type="common">Sacred lotus</name>
    <dbReference type="NCBI Taxonomy" id="4432"/>
    <lineage>
        <taxon>Eukaryota</taxon>
        <taxon>Viridiplantae</taxon>
        <taxon>Streptophyta</taxon>
        <taxon>Embryophyta</taxon>
        <taxon>Tracheophyta</taxon>
        <taxon>Spermatophyta</taxon>
        <taxon>Magnoliopsida</taxon>
        <taxon>Proteales</taxon>
        <taxon>Nelumbonaceae</taxon>
        <taxon>Nelumbo</taxon>
    </lineage>
</organism>
<dbReference type="KEGG" id="nnu:104602836"/>
<keyword evidence="4" id="KW-0472">Membrane</keyword>
<dbReference type="PANTHER" id="PTHR11730">
    <property type="entry name" value="AMMONIUM TRANSPORTER"/>
    <property type="match status" value="1"/>
</dbReference>
<dbReference type="SUPFAM" id="SSF111352">
    <property type="entry name" value="Ammonium transporter"/>
    <property type="match status" value="1"/>
</dbReference>
<dbReference type="AlphaFoldDB" id="A0A1U8AGW4"/>
<comment type="subcellular location">
    <subcellularLocation>
        <location evidence="1">Membrane</location>
        <topology evidence="1">Multi-pass membrane protein</topology>
    </subcellularLocation>
</comment>
<dbReference type="eggNOG" id="KOG0682">
    <property type="taxonomic scope" value="Eukaryota"/>
</dbReference>
<dbReference type="Proteomes" id="UP000189703">
    <property type="component" value="Unplaced"/>
</dbReference>
<dbReference type="STRING" id="4432.A0A1U8AGW4"/>
<reference evidence="6" key="1">
    <citation type="submission" date="2025-08" db="UniProtKB">
        <authorList>
            <consortium name="RefSeq"/>
        </authorList>
    </citation>
    <scope>IDENTIFICATION</scope>
</reference>
<dbReference type="InterPro" id="IPR024041">
    <property type="entry name" value="NH4_transpt_AmtB-like_dom"/>
</dbReference>
<dbReference type="Gene3D" id="1.10.3430.10">
    <property type="entry name" value="Ammonium transporter AmtB like domains"/>
    <property type="match status" value="1"/>
</dbReference>